<dbReference type="RefSeq" id="XP_003747366.1">
    <property type="nucleotide sequence ID" value="XM_003747318.1"/>
</dbReference>
<feature type="compositionally biased region" description="Basic and acidic residues" evidence="3">
    <location>
        <begin position="263"/>
        <end position="287"/>
    </location>
</feature>
<evidence type="ECO:0000259" key="4">
    <source>
        <dbReference type="PROSITE" id="PS50056"/>
    </source>
</evidence>
<dbReference type="InterPro" id="IPR029021">
    <property type="entry name" value="Prot-tyrosine_phosphatase-like"/>
</dbReference>
<dbReference type="GO" id="GO:0004484">
    <property type="term" value="F:mRNA guanylyltransferase activity"/>
    <property type="evidence" value="ECO:0007669"/>
    <property type="project" value="TreeGrafter"/>
</dbReference>
<dbReference type="InterPro" id="IPR051029">
    <property type="entry name" value="mRNA_Capping_Enz/RNA_Phosphat"/>
</dbReference>
<dbReference type="KEGG" id="goe:100898333"/>
<evidence type="ECO:0000256" key="3">
    <source>
        <dbReference type="SAM" id="MobiDB-lite"/>
    </source>
</evidence>
<proteinExistence type="predicted"/>
<dbReference type="Pfam" id="PF00782">
    <property type="entry name" value="DSPc"/>
    <property type="match status" value="1"/>
</dbReference>
<evidence type="ECO:0000313" key="5">
    <source>
        <dbReference type="Proteomes" id="UP000694867"/>
    </source>
</evidence>
<dbReference type="GeneID" id="100898333"/>
<dbReference type="InterPro" id="IPR000387">
    <property type="entry name" value="Tyr_Pase_dom"/>
</dbReference>
<dbReference type="Gene3D" id="3.90.190.10">
    <property type="entry name" value="Protein tyrosine phosphatase superfamily"/>
    <property type="match status" value="1"/>
</dbReference>
<gene>
    <name evidence="6" type="primary">LOC100898333</name>
</gene>
<evidence type="ECO:0000256" key="2">
    <source>
        <dbReference type="ARBA" id="ARBA00022912"/>
    </source>
</evidence>
<dbReference type="InterPro" id="IPR016130">
    <property type="entry name" value="Tyr_Pase_AS"/>
</dbReference>
<dbReference type="PROSITE" id="PS00383">
    <property type="entry name" value="TYR_PHOSPHATASE_1"/>
    <property type="match status" value="1"/>
</dbReference>
<feature type="domain" description="Tyrosine specific protein phosphatases" evidence="4">
    <location>
        <begin position="98"/>
        <end position="188"/>
    </location>
</feature>
<dbReference type="InterPro" id="IPR000340">
    <property type="entry name" value="Dual-sp_phosphatase_cat-dom"/>
</dbReference>
<keyword evidence="1" id="KW-0378">Hydrolase</keyword>
<evidence type="ECO:0000313" key="6">
    <source>
        <dbReference type="RefSeq" id="XP_003747366.1"/>
    </source>
</evidence>
<protein>
    <submittedName>
        <fullName evidence="6">RNA/RNP complex-1-interacting phosphatase homolog</fullName>
    </submittedName>
</protein>
<accession>A0AAJ6W0H5</accession>
<feature type="compositionally biased region" description="Basic and acidic residues" evidence="3">
    <location>
        <begin position="320"/>
        <end position="330"/>
    </location>
</feature>
<dbReference type="PANTHER" id="PTHR10367:SF17">
    <property type="entry name" value="MRNA-CAPPING ENZYME"/>
    <property type="match status" value="1"/>
</dbReference>
<dbReference type="GO" id="GO:0006370">
    <property type="term" value="P:7-methylguanosine mRNA capping"/>
    <property type="evidence" value="ECO:0007669"/>
    <property type="project" value="TreeGrafter"/>
</dbReference>
<reference evidence="6" key="1">
    <citation type="submission" date="2025-08" db="UniProtKB">
        <authorList>
            <consortium name="RefSeq"/>
        </authorList>
    </citation>
    <scope>IDENTIFICATION</scope>
</reference>
<feature type="region of interest" description="Disordered" evidence="3">
    <location>
        <begin position="213"/>
        <end position="330"/>
    </location>
</feature>
<dbReference type="SUPFAM" id="SSF52799">
    <property type="entry name" value="(Phosphotyrosine protein) phosphatases II"/>
    <property type="match status" value="1"/>
</dbReference>
<dbReference type="Proteomes" id="UP000694867">
    <property type="component" value="Unplaced"/>
</dbReference>
<dbReference type="PROSITE" id="PS50056">
    <property type="entry name" value="TYR_PHOSPHATASE_2"/>
    <property type="match status" value="1"/>
</dbReference>
<organism evidence="5 6">
    <name type="scientific">Galendromus occidentalis</name>
    <name type="common">western predatory mite</name>
    <dbReference type="NCBI Taxonomy" id="34638"/>
    <lineage>
        <taxon>Eukaryota</taxon>
        <taxon>Metazoa</taxon>
        <taxon>Ecdysozoa</taxon>
        <taxon>Arthropoda</taxon>
        <taxon>Chelicerata</taxon>
        <taxon>Arachnida</taxon>
        <taxon>Acari</taxon>
        <taxon>Parasitiformes</taxon>
        <taxon>Mesostigmata</taxon>
        <taxon>Gamasina</taxon>
        <taxon>Phytoseioidea</taxon>
        <taxon>Phytoseiidae</taxon>
        <taxon>Typhlodrominae</taxon>
        <taxon>Galendromus</taxon>
    </lineage>
</organism>
<dbReference type="GO" id="GO:0004721">
    <property type="term" value="F:phosphoprotein phosphatase activity"/>
    <property type="evidence" value="ECO:0007669"/>
    <property type="project" value="UniProtKB-KW"/>
</dbReference>
<name>A0AAJ6W0H5_9ACAR</name>
<sequence>MANKPPSRWSEYCEMHEVIEGTRFLPFKTPFKRAVLNPKNSIRESFNAIDLLRKVGNLGLVLNLVKTDRYYNAALYGSKKVEYHHVRLTGGGRVPSGDEIADVFRRLDRFILRNKDDPAKLIGVHCTHGVNRTGYIICRYMICKLGFEPDEAIRRFEKGRRHRFDHEEYVEALRTLRPAVDDSAREWHSVGGRIISGEEESEDDFDPDELERLARKRKSSSSERSANHRDSNGGFSTAGAKRRGREDADRPRRPWSSSSSSRSRRDDRSRSPVRISRRDGGDHRSYGDRSSQGAESNDRLWPYTGHRTPGGRFNAPEYLGPRHEDWRRRY</sequence>
<dbReference type="AlphaFoldDB" id="A0AAJ6W0H5"/>
<dbReference type="SMART" id="SM00195">
    <property type="entry name" value="DSPc"/>
    <property type="match status" value="1"/>
</dbReference>
<evidence type="ECO:0000256" key="1">
    <source>
        <dbReference type="ARBA" id="ARBA00022801"/>
    </source>
</evidence>
<keyword evidence="5" id="KW-1185">Reference proteome</keyword>
<keyword evidence="2" id="KW-0904">Protein phosphatase</keyword>
<dbReference type="PANTHER" id="PTHR10367">
    <property type="entry name" value="MRNA-CAPPING ENZYME"/>
    <property type="match status" value="1"/>
</dbReference>
<dbReference type="InterPro" id="IPR020422">
    <property type="entry name" value="TYR_PHOSPHATASE_DUAL_dom"/>
</dbReference>